<gene>
    <name evidence="1" type="ORF">TSPGSL018_20333</name>
</gene>
<protein>
    <submittedName>
        <fullName evidence="1">Uncharacterized protein</fullName>
    </submittedName>
</protein>
<accession>A0A061QSD6</accession>
<evidence type="ECO:0000313" key="1">
    <source>
        <dbReference type="EMBL" id="JAC63567.1"/>
    </source>
</evidence>
<proteinExistence type="predicted"/>
<dbReference type="EMBL" id="GBEZ01023312">
    <property type="protein sequence ID" value="JAC63567.1"/>
    <property type="molecule type" value="Transcribed_RNA"/>
</dbReference>
<dbReference type="AlphaFoldDB" id="A0A061QSD6"/>
<organism evidence="1">
    <name type="scientific">Tetraselmis sp. GSL018</name>
    <dbReference type="NCBI Taxonomy" id="582737"/>
    <lineage>
        <taxon>Eukaryota</taxon>
        <taxon>Viridiplantae</taxon>
        <taxon>Chlorophyta</taxon>
        <taxon>core chlorophytes</taxon>
        <taxon>Chlorodendrophyceae</taxon>
        <taxon>Chlorodendrales</taxon>
        <taxon>Chlorodendraceae</taxon>
        <taxon>Tetraselmis</taxon>
    </lineage>
</organism>
<sequence>CSAPTRVQLFQTLLGLHAVTGAHDNFRLKQLAFYFRYT</sequence>
<feature type="non-terminal residue" evidence="1">
    <location>
        <position position="1"/>
    </location>
</feature>
<name>A0A061QSD6_9CHLO</name>
<reference evidence="1" key="1">
    <citation type="submission" date="2014-05" db="EMBL/GenBank/DDBJ databases">
        <title>The transcriptome of the halophilic microalga Tetraselmis sp. GSL018 isolated from the Great Salt Lake, Utah.</title>
        <authorList>
            <person name="Jinkerson R.E."/>
            <person name="D'Adamo S."/>
            <person name="Posewitz M.C."/>
        </authorList>
    </citation>
    <scope>NUCLEOTIDE SEQUENCE</scope>
    <source>
        <strain evidence="1">GSL018</strain>
    </source>
</reference>